<dbReference type="AlphaFoldDB" id="A0A1E3V6Y0"/>
<dbReference type="EMBL" id="LYBW01000062">
    <property type="protein sequence ID" value="ODR88861.1"/>
    <property type="molecule type" value="Genomic_DNA"/>
</dbReference>
<evidence type="ECO:0000256" key="1">
    <source>
        <dbReference type="SAM" id="Phobius"/>
    </source>
</evidence>
<protein>
    <submittedName>
        <fullName evidence="2">Uncharacterized protein</fullName>
    </submittedName>
</protein>
<keyword evidence="1" id="KW-0812">Transmembrane</keyword>
<keyword evidence="1" id="KW-1133">Transmembrane helix</keyword>
<keyword evidence="1" id="KW-0472">Membrane</keyword>
<dbReference type="Proteomes" id="UP000094342">
    <property type="component" value="Unassembled WGS sequence"/>
</dbReference>
<dbReference type="RefSeq" id="WP_069460261.1">
    <property type="nucleotide sequence ID" value="NZ_LYBW01000062.1"/>
</dbReference>
<keyword evidence="3" id="KW-1185">Reference proteome</keyword>
<sequence length="112" mass="12274">MQNGGYIAELGSVANVTRDFLDQEAVLALLVGTLVGLLAYFMVSKLIGSSRSTTTIFHETLPVAQMTFEGEWWLDHAEIISASRPEITLLPRAGPDHRRCGFEHSASPQTTK</sequence>
<comment type="caution">
    <text evidence="2">The sequence shown here is derived from an EMBL/GenBank/DDBJ whole genome shotgun (WGS) entry which is preliminary data.</text>
</comment>
<feature type="transmembrane region" description="Helical" evidence="1">
    <location>
        <begin position="25"/>
        <end position="43"/>
    </location>
</feature>
<organism evidence="2 3">
    <name type="scientific">Sinorhizobium alkalisoli</name>
    <dbReference type="NCBI Taxonomy" id="1752398"/>
    <lineage>
        <taxon>Bacteria</taxon>
        <taxon>Pseudomonadati</taxon>
        <taxon>Pseudomonadota</taxon>
        <taxon>Alphaproteobacteria</taxon>
        <taxon>Hyphomicrobiales</taxon>
        <taxon>Rhizobiaceae</taxon>
        <taxon>Sinorhizobium/Ensifer group</taxon>
        <taxon>Sinorhizobium</taxon>
    </lineage>
</organism>
<name>A0A1E3V6Y0_9HYPH</name>
<evidence type="ECO:0000313" key="2">
    <source>
        <dbReference type="EMBL" id="ODR88861.1"/>
    </source>
</evidence>
<accession>A0A1E3V6Y0</accession>
<proteinExistence type="predicted"/>
<reference evidence="3" key="1">
    <citation type="submission" date="2016-05" db="EMBL/GenBank/DDBJ databases">
        <authorList>
            <person name="Li Y."/>
        </authorList>
    </citation>
    <scope>NUCLEOTIDE SEQUENCE [LARGE SCALE GENOMIC DNA]</scope>
    <source>
        <strain evidence="3">YIC4027</strain>
    </source>
</reference>
<evidence type="ECO:0000313" key="3">
    <source>
        <dbReference type="Proteomes" id="UP000094342"/>
    </source>
</evidence>
<gene>
    <name evidence="2" type="ORF">A8M32_20445</name>
</gene>